<accession>A0A1V6PAY9</accession>
<feature type="region of interest" description="Disordered" evidence="1">
    <location>
        <begin position="150"/>
        <end position="198"/>
    </location>
</feature>
<evidence type="ECO:0000313" key="2">
    <source>
        <dbReference type="EMBL" id="OQD74174.1"/>
    </source>
</evidence>
<feature type="compositionally biased region" description="Polar residues" evidence="1">
    <location>
        <begin position="55"/>
        <end position="77"/>
    </location>
</feature>
<organism evidence="2 3">
    <name type="scientific">Penicillium decumbens</name>
    <dbReference type="NCBI Taxonomy" id="69771"/>
    <lineage>
        <taxon>Eukaryota</taxon>
        <taxon>Fungi</taxon>
        <taxon>Dikarya</taxon>
        <taxon>Ascomycota</taxon>
        <taxon>Pezizomycotina</taxon>
        <taxon>Eurotiomycetes</taxon>
        <taxon>Eurotiomycetidae</taxon>
        <taxon>Eurotiales</taxon>
        <taxon>Aspergillaceae</taxon>
        <taxon>Penicillium</taxon>
    </lineage>
</organism>
<dbReference type="EMBL" id="MDYL01000012">
    <property type="protein sequence ID" value="OQD74174.1"/>
    <property type="molecule type" value="Genomic_DNA"/>
</dbReference>
<feature type="region of interest" description="Disordered" evidence="1">
    <location>
        <begin position="49"/>
        <end position="77"/>
    </location>
</feature>
<comment type="caution">
    <text evidence="2">The sequence shown here is derived from an EMBL/GenBank/DDBJ whole genome shotgun (WGS) entry which is preliminary data.</text>
</comment>
<feature type="compositionally biased region" description="Low complexity" evidence="1">
    <location>
        <begin position="356"/>
        <end position="367"/>
    </location>
</feature>
<gene>
    <name evidence="2" type="ORF">PENDEC_c012G06606</name>
</gene>
<evidence type="ECO:0000256" key="1">
    <source>
        <dbReference type="SAM" id="MobiDB-lite"/>
    </source>
</evidence>
<feature type="compositionally biased region" description="Basic and acidic residues" evidence="1">
    <location>
        <begin position="176"/>
        <end position="190"/>
    </location>
</feature>
<dbReference type="Proteomes" id="UP000191522">
    <property type="component" value="Unassembled WGS sequence"/>
</dbReference>
<feature type="compositionally biased region" description="Basic and acidic residues" evidence="1">
    <location>
        <begin position="239"/>
        <end position="248"/>
    </location>
</feature>
<keyword evidence="3" id="KW-1185">Reference proteome</keyword>
<evidence type="ECO:0000313" key="3">
    <source>
        <dbReference type="Proteomes" id="UP000191522"/>
    </source>
</evidence>
<feature type="compositionally biased region" description="Basic residues" evidence="1">
    <location>
        <begin position="249"/>
        <end position="263"/>
    </location>
</feature>
<dbReference type="OrthoDB" id="5374844at2759"/>
<feature type="region of interest" description="Disordered" evidence="1">
    <location>
        <begin position="424"/>
        <end position="444"/>
    </location>
</feature>
<feature type="region of interest" description="Disordered" evidence="1">
    <location>
        <begin position="397"/>
        <end position="416"/>
    </location>
</feature>
<protein>
    <submittedName>
        <fullName evidence="2">Uncharacterized protein</fullName>
    </submittedName>
</protein>
<proteinExistence type="predicted"/>
<feature type="compositionally biased region" description="Polar residues" evidence="1">
    <location>
        <begin position="374"/>
        <end position="387"/>
    </location>
</feature>
<feature type="region of interest" description="Disordered" evidence="1">
    <location>
        <begin position="89"/>
        <end position="111"/>
    </location>
</feature>
<dbReference type="AlphaFoldDB" id="A0A1V6PAY9"/>
<sequence length="532" mass="57670">MSRRVVSRLIPLEPLHVIRAKDKRARELSLSGRIDSALTSVPESELQAFAETAGQEESSFGGNVQKSALRTESTTDSSRLANIAHESGATEQAISNAPQPTLNANSTLSSGDAQIQANTTNATSSADAAPPGKSVLVTGKEDSTAIKIQNMQQARTVEDVEPRSMSNEALDPAILPRKERLLEPSKRESASLRPRRSTRKSYALPLELDVDWDEDLRPTDDEIDKSDVHGGSALTSPDPEYRTSTDRKSPKRKKRLSGLNSSKRRKVVKEKLTLVSKRGDRKIQLPLTTAPIVSPQTEVSGPHACSSSRAFTGQSEAVTTIDTAETLKTALPLCSEDQSQYHISDNVGRHEVIEISSGSSSSSKQSSPRCGIDQYSSHDSPTPNTYQGRGKVVGTKLSDALPQTDHKKANATTSRKLLARTSPFRASFTSESSVNQGQAESNSKRLVADSRMIRADYLNLPVEMNLQGLFNDHAYMEINENADKATHAPMVTAMESTEPVNDKLANSQEYAQFMGNAVDAASQTSSAAEIEH</sequence>
<reference evidence="3" key="1">
    <citation type="journal article" date="2017" name="Nat. Microbiol.">
        <title>Global analysis of biosynthetic gene clusters reveals vast potential of secondary metabolite production in Penicillium species.</title>
        <authorList>
            <person name="Nielsen J.C."/>
            <person name="Grijseels S."/>
            <person name="Prigent S."/>
            <person name="Ji B."/>
            <person name="Dainat J."/>
            <person name="Nielsen K.F."/>
            <person name="Frisvad J.C."/>
            <person name="Workman M."/>
            <person name="Nielsen J."/>
        </authorList>
    </citation>
    <scope>NUCLEOTIDE SEQUENCE [LARGE SCALE GENOMIC DNA]</scope>
    <source>
        <strain evidence="3">IBT 11843</strain>
    </source>
</reference>
<feature type="compositionally biased region" description="Basic and acidic residues" evidence="1">
    <location>
        <begin position="219"/>
        <end position="228"/>
    </location>
</feature>
<feature type="region of interest" description="Disordered" evidence="1">
    <location>
        <begin position="219"/>
        <end position="263"/>
    </location>
</feature>
<feature type="compositionally biased region" description="Polar residues" evidence="1">
    <location>
        <begin position="427"/>
        <end position="441"/>
    </location>
</feature>
<name>A0A1V6PAY9_PENDC</name>
<feature type="region of interest" description="Disordered" evidence="1">
    <location>
        <begin position="355"/>
        <end position="390"/>
    </location>
</feature>